<dbReference type="GO" id="GO:0003700">
    <property type="term" value="F:DNA-binding transcription factor activity"/>
    <property type="evidence" value="ECO:0007669"/>
    <property type="project" value="InterPro"/>
</dbReference>
<organism evidence="7 8">
    <name type="scientific">Gordonia aichiensis NBRC 108223</name>
    <dbReference type="NCBI Taxonomy" id="1220583"/>
    <lineage>
        <taxon>Bacteria</taxon>
        <taxon>Bacillati</taxon>
        <taxon>Actinomycetota</taxon>
        <taxon>Actinomycetes</taxon>
        <taxon>Mycobacteriales</taxon>
        <taxon>Gordoniaceae</taxon>
        <taxon>Gordonia</taxon>
    </lineage>
</organism>
<dbReference type="CDD" id="cd07377">
    <property type="entry name" value="WHTH_GntR"/>
    <property type="match status" value="1"/>
</dbReference>
<comment type="caution">
    <text evidence="7">The sequence shown here is derived from an EMBL/GenBank/DDBJ whole genome shotgun (WGS) entry which is preliminary data.</text>
</comment>
<dbReference type="eggNOG" id="COG1167">
    <property type="taxonomic scope" value="Bacteria"/>
</dbReference>
<dbReference type="EMBL" id="BANR01000010">
    <property type="protein sequence ID" value="GAC49074.1"/>
    <property type="molecule type" value="Genomic_DNA"/>
</dbReference>
<dbReference type="SUPFAM" id="SSF46785">
    <property type="entry name" value="Winged helix' DNA-binding domain"/>
    <property type="match status" value="1"/>
</dbReference>
<evidence type="ECO:0000256" key="1">
    <source>
        <dbReference type="ARBA" id="ARBA00005384"/>
    </source>
</evidence>
<dbReference type="CDD" id="cd00609">
    <property type="entry name" value="AAT_like"/>
    <property type="match status" value="1"/>
</dbReference>
<evidence type="ECO:0000256" key="4">
    <source>
        <dbReference type="ARBA" id="ARBA00023125"/>
    </source>
</evidence>
<dbReference type="OrthoDB" id="199743at2"/>
<evidence type="ECO:0000256" key="5">
    <source>
        <dbReference type="ARBA" id="ARBA00023163"/>
    </source>
</evidence>
<dbReference type="Pfam" id="PF00392">
    <property type="entry name" value="GntR"/>
    <property type="match status" value="1"/>
</dbReference>
<dbReference type="InterPro" id="IPR015421">
    <property type="entry name" value="PyrdxlP-dep_Trfase_major"/>
</dbReference>
<dbReference type="Gene3D" id="1.10.10.10">
    <property type="entry name" value="Winged helix-like DNA-binding domain superfamily/Winged helix DNA-binding domain"/>
    <property type="match status" value="1"/>
</dbReference>
<name>L7KKF5_9ACTN</name>
<keyword evidence="4" id="KW-0238">DNA-binding</keyword>
<evidence type="ECO:0000256" key="2">
    <source>
        <dbReference type="ARBA" id="ARBA00022898"/>
    </source>
</evidence>
<dbReference type="InterPro" id="IPR004839">
    <property type="entry name" value="Aminotransferase_I/II_large"/>
</dbReference>
<keyword evidence="3" id="KW-0805">Transcription regulation</keyword>
<keyword evidence="5" id="KW-0804">Transcription</keyword>
<dbReference type="STRING" id="1220583.GOACH_10_00420"/>
<dbReference type="InterPro" id="IPR036388">
    <property type="entry name" value="WH-like_DNA-bd_sf"/>
</dbReference>
<reference evidence="7 8" key="1">
    <citation type="submission" date="2012-12" db="EMBL/GenBank/DDBJ databases">
        <title>Whole genome shotgun sequence of Gordonia aichiensis NBRC 108223.</title>
        <authorList>
            <person name="Isaki-Nakamura S."/>
            <person name="Hosoyama A."/>
            <person name="Tsuchikane K."/>
            <person name="Ando Y."/>
            <person name="Baba S."/>
            <person name="Ohji S."/>
            <person name="Hamada M."/>
            <person name="Tamura T."/>
            <person name="Yamazoe A."/>
            <person name="Yamazaki S."/>
            <person name="Fujita N."/>
        </authorList>
    </citation>
    <scope>NUCLEOTIDE SEQUENCE [LARGE SCALE GENOMIC DNA]</scope>
    <source>
        <strain evidence="7 8">NBRC 108223</strain>
    </source>
</reference>
<dbReference type="SMART" id="SM00345">
    <property type="entry name" value="HTH_GNTR"/>
    <property type="match status" value="1"/>
</dbReference>
<dbReference type="Pfam" id="PF00155">
    <property type="entry name" value="Aminotran_1_2"/>
    <property type="match status" value="1"/>
</dbReference>
<evidence type="ECO:0000313" key="7">
    <source>
        <dbReference type="EMBL" id="GAC49074.1"/>
    </source>
</evidence>
<sequence length="495" mass="52970">MTSDPWSAVAERLGTDLFLDLRIESDAPTRGRSAQLRARLADELRGAIADGRLTPGMRLPPYRSLAADLGLARGTVSSVYSELVAEGWLTARQGAGTAVATGFGSPGPAGLPPATAVSAPHIAHDFSLGQPNTSQFPRSAWIRSMRRAVSTADDAAFGPTLPNGSEQLRVALAGYLARARGVRAHPDQIVLTTSVLSGLELLARTLFQESVAVEAYGLPFFRDAFTRHGAAVSAIPVDHDGADVGALVDLNPKPQTVLLTPSHQSPVGVSLAPKRRSTLVEWARATDTFLIEDDYDGELRYDREPVGALQALAPESIIYTGSVSKSLSPSVRIGWLVLPPQLVSTIMWAKGMREPDASIVDQLALADMIESGSYDKHIRSSRQFYRKRRQVLIESLDAHGIATLGIAAGLHAVIPVPLDVEASVLAATYERGFSLGGLDVLRHRDAPRLRGTDGEPTGGILVGFGTPSVSTFDEDVTALIDLLDDYLPKRRLRAE</sequence>
<dbReference type="PANTHER" id="PTHR46577:SF1">
    <property type="entry name" value="HTH-TYPE TRANSCRIPTIONAL REGULATORY PROTEIN GABR"/>
    <property type="match status" value="1"/>
</dbReference>
<evidence type="ECO:0000259" key="6">
    <source>
        <dbReference type="PROSITE" id="PS50949"/>
    </source>
</evidence>
<dbReference type="InterPro" id="IPR051446">
    <property type="entry name" value="HTH_trans_reg/aminotransferase"/>
</dbReference>
<comment type="similarity">
    <text evidence="1">In the C-terminal section; belongs to the class-I pyridoxal-phosphate-dependent aminotransferase family.</text>
</comment>
<dbReference type="PROSITE" id="PS50949">
    <property type="entry name" value="HTH_GNTR"/>
    <property type="match status" value="1"/>
</dbReference>
<feature type="domain" description="HTH gntR-type" evidence="6">
    <location>
        <begin position="34"/>
        <end position="102"/>
    </location>
</feature>
<dbReference type="RefSeq" id="WP_005174909.1">
    <property type="nucleotide sequence ID" value="NZ_BANR01000010.1"/>
</dbReference>
<dbReference type="Gene3D" id="3.40.640.10">
    <property type="entry name" value="Type I PLP-dependent aspartate aminotransferase-like (Major domain)"/>
    <property type="match status" value="1"/>
</dbReference>
<dbReference type="GO" id="GO:0030170">
    <property type="term" value="F:pyridoxal phosphate binding"/>
    <property type="evidence" value="ECO:0007669"/>
    <property type="project" value="InterPro"/>
</dbReference>
<accession>L7KKF5</accession>
<keyword evidence="2" id="KW-0663">Pyridoxal phosphate</keyword>
<dbReference type="PANTHER" id="PTHR46577">
    <property type="entry name" value="HTH-TYPE TRANSCRIPTIONAL REGULATORY PROTEIN GABR"/>
    <property type="match status" value="1"/>
</dbReference>
<dbReference type="InterPro" id="IPR015424">
    <property type="entry name" value="PyrdxlP-dep_Trfase"/>
</dbReference>
<dbReference type="InterPro" id="IPR036390">
    <property type="entry name" value="WH_DNA-bd_sf"/>
</dbReference>
<keyword evidence="8" id="KW-1185">Reference proteome</keyword>
<dbReference type="SUPFAM" id="SSF53383">
    <property type="entry name" value="PLP-dependent transferases"/>
    <property type="match status" value="1"/>
</dbReference>
<dbReference type="GO" id="GO:0003677">
    <property type="term" value="F:DNA binding"/>
    <property type="evidence" value="ECO:0007669"/>
    <property type="project" value="UniProtKB-KW"/>
</dbReference>
<gene>
    <name evidence="7" type="ORF">GOACH_10_00420</name>
</gene>
<evidence type="ECO:0000313" key="8">
    <source>
        <dbReference type="Proteomes" id="UP000010988"/>
    </source>
</evidence>
<dbReference type="InterPro" id="IPR000524">
    <property type="entry name" value="Tscrpt_reg_HTH_GntR"/>
</dbReference>
<evidence type="ECO:0000256" key="3">
    <source>
        <dbReference type="ARBA" id="ARBA00023015"/>
    </source>
</evidence>
<dbReference type="AlphaFoldDB" id="L7KKF5"/>
<protein>
    <submittedName>
        <fullName evidence="7">Putative GntR family transcriptional regulator</fullName>
    </submittedName>
</protein>
<dbReference type="Proteomes" id="UP000010988">
    <property type="component" value="Unassembled WGS sequence"/>
</dbReference>
<proteinExistence type="inferred from homology"/>